<dbReference type="PANTHER" id="PTHR43026:SF1">
    <property type="entry name" value="2-HYDROXYACID DEHYDROGENASE HOMOLOG 1-RELATED"/>
    <property type="match status" value="1"/>
</dbReference>
<evidence type="ECO:0000256" key="2">
    <source>
        <dbReference type="ARBA" id="ARBA00023027"/>
    </source>
</evidence>
<evidence type="ECO:0000259" key="4">
    <source>
        <dbReference type="Pfam" id="PF00389"/>
    </source>
</evidence>
<dbReference type="AlphaFoldDB" id="A0A7D4QDE2"/>
<protein>
    <submittedName>
        <fullName evidence="6">2-hydroxyacid dehydrogenase</fullName>
    </submittedName>
</protein>
<dbReference type="KEGG" id="mmab:HQ865_25720"/>
<comment type="similarity">
    <text evidence="1 3">Belongs to the D-isomer specific 2-hydroxyacid dehydrogenase family.</text>
</comment>
<feature type="domain" description="D-isomer specific 2-hydroxyacid dehydrogenase NAD-binding" evidence="5">
    <location>
        <begin position="109"/>
        <end position="294"/>
    </location>
</feature>
<reference evidence="6 7" key="1">
    <citation type="submission" date="2020-05" db="EMBL/GenBank/DDBJ databases">
        <title>Mucilaginibacter mali sp. nov.</title>
        <authorList>
            <person name="Kim H.S."/>
            <person name="Lee K.C."/>
            <person name="Suh M.K."/>
            <person name="Kim J.-S."/>
            <person name="Han K.-I."/>
            <person name="Eom M.K."/>
            <person name="Shin Y.K."/>
            <person name="Lee J.-S."/>
        </authorList>
    </citation>
    <scope>NUCLEOTIDE SEQUENCE [LARGE SCALE GENOMIC DNA]</scope>
    <source>
        <strain evidence="6 7">G2-14</strain>
    </source>
</reference>
<name>A0A7D4QDE2_9SPHI</name>
<evidence type="ECO:0000313" key="7">
    <source>
        <dbReference type="Proteomes" id="UP000505355"/>
    </source>
</evidence>
<dbReference type="Pfam" id="PF02826">
    <property type="entry name" value="2-Hacid_dh_C"/>
    <property type="match status" value="1"/>
</dbReference>
<feature type="domain" description="D-isomer specific 2-hydroxyacid dehydrogenase catalytic" evidence="4">
    <location>
        <begin position="8"/>
        <end position="320"/>
    </location>
</feature>
<dbReference type="PANTHER" id="PTHR43026">
    <property type="entry name" value="2-HYDROXYACID DEHYDROGENASE HOMOLOG 1-RELATED"/>
    <property type="match status" value="1"/>
</dbReference>
<organism evidence="6 7">
    <name type="scientific">Mucilaginibacter mali</name>
    <dbReference type="NCBI Taxonomy" id="2740462"/>
    <lineage>
        <taxon>Bacteria</taxon>
        <taxon>Pseudomonadati</taxon>
        <taxon>Bacteroidota</taxon>
        <taxon>Sphingobacteriia</taxon>
        <taxon>Sphingobacteriales</taxon>
        <taxon>Sphingobacteriaceae</taxon>
        <taxon>Mucilaginibacter</taxon>
    </lineage>
</organism>
<dbReference type="InterPro" id="IPR058205">
    <property type="entry name" value="D-LDH-like"/>
</dbReference>
<dbReference type="SUPFAM" id="SSF52283">
    <property type="entry name" value="Formate/glycerate dehydrogenase catalytic domain-like"/>
    <property type="match status" value="1"/>
</dbReference>
<dbReference type="RefSeq" id="WP_173417650.1">
    <property type="nucleotide sequence ID" value="NZ_CP054139.1"/>
</dbReference>
<gene>
    <name evidence="6" type="ORF">HQ865_25720</name>
</gene>
<evidence type="ECO:0000313" key="6">
    <source>
        <dbReference type="EMBL" id="QKJ33005.1"/>
    </source>
</evidence>
<keyword evidence="3" id="KW-0560">Oxidoreductase</keyword>
<dbReference type="GO" id="GO:0008720">
    <property type="term" value="F:D-lactate dehydrogenase (NAD+) activity"/>
    <property type="evidence" value="ECO:0007669"/>
    <property type="project" value="TreeGrafter"/>
</dbReference>
<evidence type="ECO:0000256" key="3">
    <source>
        <dbReference type="RuleBase" id="RU003719"/>
    </source>
</evidence>
<dbReference type="SUPFAM" id="SSF51735">
    <property type="entry name" value="NAD(P)-binding Rossmann-fold domains"/>
    <property type="match status" value="1"/>
</dbReference>
<evidence type="ECO:0000256" key="1">
    <source>
        <dbReference type="ARBA" id="ARBA00005854"/>
    </source>
</evidence>
<dbReference type="Pfam" id="PF00389">
    <property type="entry name" value="2-Hacid_dh"/>
    <property type="match status" value="1"/>
</dbReference>
<keyword evidence="7" id="KW-1185">Reference proteome</keyword>
<dbReference type="Proteomes" id="UP000505355">
    <property type="component" value="Chromosome"/>
</dbReference>
<dbReference type="Gene3D" id="3.40.50.720">
    <property type="entry name" value="NAD(P)-binding Rossmann-like Domain"/>
    <property type="match status" value="2"/>
</dbReference>
<dbReference type="GO" id="GO:0051287">
    <property type="term" value="F:NAD binding"/>
    <property type="evidence" value="ECO:0007669"/>
    <property type="project" value="InterPro"/>
</dbReference>
<sequence length="346" mass="38148">MKAVAFSIKPFEKEYLAKANQKKHDITLISNALSIETALYASGKDAVIVFTNDDVSAPVVEKLAGLGVRYIVTRSAGTDHIDKAAAAIYGIKLASVPSYSPQAIAEHSVALAFALNRQIVKADHHAHDFDFRNDDLVGFNFAGKTVGIIGMGSTGQAAASIYHGLGCQLVAYDEKFPRNFRYVKPVSLEQLYRQSEIISIHVPLTEETRYMVNSESLRQMKPGVMLINTSRGQLLHTEDVLAALEERKVGYLGLDVYEFEKGLFFENHGNDPVKDPLLLKLLEHPNVLVTPHQAYLTKEALQQIADQTIRSLDLWQQNKCVGKACACGQTCKTTPDESNTVAELKN</sequence>
<evidence type="ECO:0000259" key="5">
    <source>
        <dbReference type="Pfam" id="PF02826"/>
    </source>
</evidence>
<dbReference type="CDD" id="cd12183">
    <property type="entry name" value="LDH_like_2"/>
    <property type="match status" value="1"/>
</dbReference>
<keyword evidence="2" id="KW-0520">NAD</keyword>
<dbReference type="InterPro" id="IPR006139">
    <property type="entry name" value="D-isomer_2_OHA_DH_cat_dom"/>
</dbReference>
<dbReference type="EMBL" id="CP054139">
    <property type="protein sequence ID" value="QKJ33005.1"/>
    <property type="molecule type" value="Genomic_DNA"/>
</dbReference>
<dbReference type="InterPro" id="IPR006140">
    <property type="entry name" value="D-isomer_DH_NAD-bd"/>
</dbReference>
<dbReference type="InterPro" id="IPR036291">
    <property type="entry name" value="NAD(P)-bd_dom_sf"/>
</dbReference>
<accession>A0A7D4QDE2</accession>
<proteinExistence type="inferred from homology"/>